<dbReference type="EMBL" id="JACCBN010000001">
    <property type="protein sequence ID" value="NYD35426.1"/>
    <property type="molecule type" value="Genomic_DNA"/>
</dbReference>
<name>A0A7Y9DU34_9PSEU</name>
<proteinExistence type="predicted"/>
<reference evidence="1 2" key="1">
    <citation type="submission" date="2020-07" db="EMBL/GenBank/DDBJ databases">
        <title>Sequencing the genomes of 1000 actinobacteria strains.</title>
        <authorList>
            <person name="Klenk H.-P."/>
        </authorList>
    </citation>
    <scope>NUCLEOTIDE SEQUENCE [LARGE SCALE GENOMIC DNA]</scope>
    <source>
        <strain evidence="1 2">DSM 45772</strain>
    </source>
</reference>
<accession>A0A7Y9DU34</accession>
<dbReference type="Proteomes" id="UP000535890">
    <property type="component" value="Unassembled WGS sequence"/>
</dbReference>
<organism evidence="1 2">
    <name type="scientific">Actinomycetospora corticicola</name>
    <dbReference type="NCBI Taxonomy" id="663602"/>
    <lineage>
        <taxon>Bacteria</taxon>
        <taxon>Bacillati</taxon>
        <taxon>Actinomycetota</taxon>
        <taxon>Actinomycetes</taxon>
        <taxon>Pseudonocardiales</taxon>
        <taxon>Pseudonocardiaceae</taxon>
        <taxon>Actinomycetospora</taxon>
    </lineage>
</organism>
<comment type="caution">
    <text evidence="1">The sequence shown here is derived from an EMBL/GenBank/DDBJ whole genome shotgun (WGS) entry which is preliminary data.</text>
</comment>
<evidence type="ECO:0000313" key="1">
    <source>
        <dbReference type="EMBL" id="NYD35426.1"/>
    </source>
</evidence>
<protein>
    <recommendedName>
        <fullName evidence="3">DUF559 domain-containing protein</fullName>
    </recommendedName>
</protein>
<dbReference type="AlphaFoldDB" id="A0A7Y9DU34"/>
<evidence type="ECO:0008006" key="3">
    <source>
        <dbReference type="Google" id="ProtNLM"/>
    </source>
</evidence>
<dbReference type="RefSeq" id="WP_179793265.1">
    <property type="nucleotide sequence ID" value="NZ_JACCBN010000001.1"/>
</dbReference>
<sequence>MGPFRANEALAAGDITRGRLAGPSTTRLFPNVRVLTDQVADPDDLVGRAREAVLYVRGDPPVVGGYAAAEVHGAHIAPPDAVVDLIVGRRSVRPRPGLSIRRDTVAGDDVVEVDGLLVTSTERTAWDLVRRLGFVDGVVALDALARVGEFDPARLLDRPAGARGARRVAPAVEAADPRSGSRPETVMRLAMARNEVPTPTPQFEVRDAQYLFVARVDFGWDEFKVAAEYQGDGHRMDLKQWRRDQSRLAELASCGWIVVPCTADDLLFPLAFVRRLLKTLALRGCTV</sequence>
<evidence type="ECO:0000313" key="2">
    <source>
        <dbReference type="Proteomes" id="UP000535890"/>
    </source>
</evidence>
<gene>
    <name evidence="1" type="ORF">BJ983_001528</name>
</gene>
<keyword evidence="2" id="KW-1185">Reference proteome</keyword>